<dbReference type="Pfam" id="PF16821">
    <property type="entry name" value="C_Hendra"/>
    <property type="match status" value="1"/>
</dbReference>
<accession>A0AAE8BEV4</accession>
<protein>
    <submittedName>
        <fullName evidence="2">C protein</fullName>
    </submittedName>
</protein>
<proteinExistence type="predicted"/>
<evidence type="ECO:0000313" key="2">
    <source>
        <dbReference type="EMBL" id="QYO90529.1"/>
    </source>
</evidence>
<dbReference type="InterPro" id="IPR031812">
    <property type="entry name" value="C_Hendra"/>
</dbReference>
<keyword evidence="3" id="KW-1185">Reference proteome</keyword>
<feature type="compositionally biased region" description="Polar residues" evidence="1">
    <location>
        <begin position="19"/>
        <end position="32"/>
    </location>
</feature>
<feature type="region of interest" description="Disordered" evidence="1">
    <location>
        <begin position="19"/>
        <end position="38"/>
    </location>
</feature>
<evidence type="ECO:0000256" key="1">
    <source>
        <dbReference type="SAM" id="MobiDB-lite"/>
    </source>
</evidence>
<organism evidence="2 3">
    <name type="scientific">Henipavirus sp</name>
    <dbReference type="NCBI Taxonomy" id="2809456"/>
    <lineage>
        <taxon>Viruses</taxon>
        <taxon>Riboviria</taxon>
        <taxon>Orthornavirae</taxon>
        <taxon>Negarnaviricota</taxon>
        <taxon>Haploviricotina</taxon>
        <taxon>Monjiviricetes</taxon>
        <taxon>Mononegavirales</taxon>
        <taxon>Paramyxoviridae</taxon>
        <taxon>Orthoparamyxovirinae</taxon>
        <taxon>Henipavirus</taxon>
    </lineage>
</organism>
<sequence length="175" mass="20095">MVSKLSSWSRKFVRKTKSSQATGEVQLDSQAPKTEHQRGNFSIKLHLMPIDMKRGLVKKEIATLQYEMIVGMNMMMMVLIAEEKEHIKNPPGMMTNQSYLKIHWLQTFNRMIQEEKIPTGSLITRMMTAGVVNHVEAQKAMDVLAMIRLTCPAYSRIIYLQNELLKELIKRGGLS</sequence>
<evidence type="ECO:0000313" key="3">
    <source>
        <dbReference type="Proteomes" id="UP001263169"/>
    </source>
</evidence>
<reference evidence="3" key="1">
    <citation type="journal article" date="2021" name="Viruses">
        <title>Discovery and Genetic Characterization of Novel Paramyxoviruses Related to The Genus Henipavirus in Crocidura Species in The Republic of Korea.</title>
        <authorList>
            <person name="Lee S.-H."/>
            <person name="Kim K."/>
            <person name="Kim J."/>
            <person name="No J.S."/>
            <person name="Park K."/>
            <person name="Budhathoki S."/>
            <person name="Lee S.H."/>
            <person name="Lee J."/>
            <person name="Cho S.H."/>
            <person name="Cho S."/>
            <person name="Lee G.-Y."/>
            <person name="Hwang J."/>
            <person name="Kim H.-C."/>
            <person name="Klein T.A."/>
            <person name="Uhm C.-S."/>
            <person name="Kim W.-K."/>
            <person name="Song J.-W."/>
        </authorList>
    </citation>
    <scope>NUCLEOTIDE SEQUENCE [LARGE SCALE GENOMIC DNA]</scope>
    <source>
        <strain evidence="3">Cs17-65</strain>
    </source>
</reference>
<dbReference type="Proteomes" id="UP001263169">
    <property type="component" value="Segment"/>
</dbReference>
<name>A0AAE8BEV4_9MONO</name>
<dbReference type="EMBL" id="MZ574409">
    <property type="protein sequence ID" value="QYO90529.1"/>
    <property type="molecule type" value="Viral_cRNA"/>
</dbReference>